<dbReference type="Proteomes" id="UP000199169">
    <property type="component" value="Unassembled WGS sequence"/>
</dbReference>
<evidence type="ECO:0008006" key="4">
    <source>
        <dbReference type="Google" id="ProtNLM"/>
    </source>
</evidence>
<sequence>MPQKKLLALLLVPLLVACSDQRAAFEFGSPEHSLTLIRVQNFFWEKTAGYSIVAAHLPECQRRHDMGVGAADSKVEVYAPGNDAWILRQGKRMFVVETRTCEGFARLEAEPEGGMGPPQGTFQLREGTLIFVAAAKSEAPAESLAPVVPAAK</sequence>
<gene>
    <name evidence="2" type="ORF">ACCAA_360010</name>
</gene>
<feature type="signal peptide" evidence="1">
    <location>
        <begin position="1"/>
        <end position="23"/>
    </location>
</feature>
<dbReference type="EMBL" id="FLQX01000112">
    <property type="protein sequence ID" value="SBT06836.1"/>
    <property type="molecule type" value="Genomic_DNA"/>
</dbReference>
<proteinExistence type="predicted"/>
<evidence type="ECO:0000256" key="1">
    <source>
        <dbReference type="SAM" id="SignalP"/>
    </source>
</evidence>
<dbReference type="STRING" id="1860102.ACCAA_360010"/>
<keyword evidence="1" id="KW-0732">Signal</keyword>
<dbReference type="PROSITE" id="PS51257">
    <property type="entry name" value="PROKAR_LIPOPROTEIN"/>
    <property type="match status" value="1"/>
</dbReference>
<evidence type="ECO:0000313" key="3">
    <source>
        <dbReference type="Proteomes" id="UP000199169"/>
    </source>
</evidence>
<accession>A0A1A8XQB5</accession>
<name>A0A1A8XQB5_9PROT</name>
<dbReference type="AlphaFoldDB" id="A0A1A8XQB5"/>
<feature type="chain" id="PRO_5008381624" description="Lipoprotein" evidence="1">
    <location>
        <begin position="24"/>
        <end position="152"/>
    </location>
</feature>
<protein>
    <recommendedName>
        <fullName evidence="4">Lipoprotein</fullName>
    </recommendedName>
</protein>
<organism evidence="2 3">
    <name type="scientific">Candidatus Accumulibacter aalborgensis</name>
    <dbReference type="NCBI Taxonomy" id="1860102"/>
    <lineage>
        <taxon>Bacteria</taxon>
        <taxon>Pseudomonadati</taxon>
        <taxon>Pseudomonadota</taxon>
        <taxon>Betaproteobacteria</taxon>
        <taxon>Candidatus Accumulibacter</taxon>
    </lineage>
</organism>
<keyword evidence="3" id="KW-1185">Reference proteome</keyword>
<dbReference type="RefSeq" id="WP_186407373.1">
    <property type="nucleotide sequence ID" value="NZ_FLQX01000112.1"/>
</dbReference>
<reference evidence="2 3" key="1">
    <citation type="submission" date="2016-06" db="EMBL/GenBank/DDBJ databases">
        <authorList>
            <person name="Kjaerup R.B."/>
            <person name="Dalgaard T.S."/>
            <person name="Juul-Madsen H.R."/>
        </authorList>
    </citation>
    <scope>NUCLEOTIDE SEQUENCE [LARGE SCALE GENOMIC DNA]</scope>
    <source>
        <strain evidence="2">3</strain>
    </source>
</reference>
<evidence type="ECO:0000313" key="2">
    <source>
        <dbReference type="EMBL" id="SBT06836.1"/>
    </source>
</evidence>